<evidence type="ECO:0000256" key="3">
    <source>
        <dbReference type="ARBA" id="ARBA00013190"/>
    </source>
</evidence>
<evidence type="ECO:0000256" key="7">
    <source>
        <dbReference type="ARBA" id="ARBA00023027"/>
    </source>
</evidence>
<dbReference type="FunFam" id="3.40.50.720:FF:000039">
    <property type="entry name" value="Alcohol dehydrogenase AdhP"/>
    <property type="match status" value="1"/>
</dbReference>
<evidence type="ECO:0000259" key="9">
    <source>
        <dbReference type="SMART" id="SM00829"/>
    </source>
</evidence>
<keyword evidence="4 8" id="KW-0479">Metal-binding</keyword>
<evidence type="ECO:0000256" key="8">
    <source>
        <dbReference type="RuleBase" id="RU361277"/>
    </source>
</evidence>
<dbReference type="InterPro" id="IPR036291">
    <property type="entry name" value="NAD(P)-bd_dom_sf"/>
</dbReference>
<dbReference type="Gene3D" id="3.90.180.10">
    <property type="entry name" value="Medium-chain alcohol dehydrogenases, catalytic domain"/>
    <property type="match status" value="1"/>
</dbReference>
<dbReference type="InterPro" id="IPR011032">
    <property type="entry name" value="GroES-like_sf"/>
</dbReference>
<evidence type="ECO:0000256" key="5">
    <source>
        <dbReference type="ARBA" id="ARBA00022833"/>
    </source>
</evidence>
<keyword evidence="5 8" id="KW-0862">Zinc</keyword>
<accession>C4WH18</accession>
<comment type="cofactor">
    <cofactor evidence="1 8">
        <name>Zn(2+)</name>
        <dbReference type="ChEBI" id="CHEBI:29105"/>
    </cofactor>
</comment>
<dbReference type="HOGENOM" id="CLU_026673_20_1_5"/>
<dbReference type="Proteomes" id="UP000004386">
    <property type="component" value="Unassembled WGS sequence"/>
</dbReference>
<protein>
    <recommendedName>
        <fullName evidence="3">alcohol dehydrogenase</fullName>
        <ecNumber evidence="3">1.1.1.1</ecNumber>
    </recommendedName>
</protein>
<organism evidence="10 11">
    <name type="scientific">Brucella intermedia LMG 3301</name>
    <dbReference type="NCBI Taxonomy" id="641118"/>
    <lineage>
        <taxon>Bacteria</taxon>
        <taxon>Pseudomonadati</taxon>
        <taxon>Pseudomonadota</taxon>
        <taxon>Alphaproteobacteria</taxon>
        <taxon>Hyphomicrobiales</taxon>
        <taxon>Brucellaceae</taxon>
        <taxon>Brucella/Ochrobactrum group</taxon>
        <taxon>Brucella</taxon>
    </lineage>
</organism>
<dbReference type="Gene3D" id="3.40.50.720">
    <property type="entry name" value="NAD(P)-binding Rossmann-like Domain"/>
    <property type="match status" value="1"/>
</dbReference>
<evidence type="ECO:0000256" key="2">
    <source>
        <dbReference type="ARBA" id="ARBA00008072"/>
    </source>
</evidence>
<name>C4WH18_9HYPH</name>
<dbReference type="SMART" id="SM00829">
    <property type="entry name" value="PKS_ER"/>
    <property type="match status" value="1"/>
</dbReference>
<dbReference type="GO" id="GO:0004022">
    <property type="term" value="F:alcohol dehydrogenase (NAD+) activity"/>
    <property type="evidence" value="ECO:0007669"/>
    <property type="project" value="UniProtKB-EC"/>
</dbReference>
<evidence type="ECO:0000256" key="6">
    <source>
        <dbReference type="ARBA" id="ARBA00023002"/>
    </source>
</evidence>
<dbReference type="NCBIfam" id="NF006940">
    <property type="entry name" value="PRK09422.1"/>
    <property type="match status" value="1"/>
</dbReference>
<dbReference type="InterPro" id="IPR013154">
    <property type="entry name" value="ADH-like_N"/>
</dbReference>
<dbReference type="PANTHER" id="PTHR42940">
    <property type="entry name" value="ALCOHOL DEHYDROGENASE 1-RELATED"/>
    <property type="match status" value="1"/>
</dbReference>
<evidence type="ECO:0000256" key="1">
    <source>
        <dbReference type="ARBA" id="ARBA00001947"/>
    </source>
</evidence>
<dbReference type="SUPFAM" id="SSF51735">
    <property type="entry name" value="NAD(P)-binding Rossmann-fold domains"/>
    <property type="match status" value="1"/>
</dbReference>
<dbReference type="Pfam" id="PF08240">
    <property type="entry name" value="ADH_N"/>
    <property type="match status" value="1"/>
</dbReference>
<dbReference type="AlphaFoldDB" id="C4WH18"/>
<reference evidence="10 11" key="1">
    <citation type="submission" date="2009-05" db="EMBL/GenBank/DDBJ databases">
        <authorList>
            <person name="Setubal J.C."/>
            <person name="Boyle S."/>
            <person name="Crasta O.R."/>
            <person name="Gillespie J.J."/>
            <person name="Kenyon R.W."/>
            <person name="Lu J."/>
            <person name="Mane S."/>
            <person name="Nagrani S."/>
            <person name="Shallom J.M."/>
            <person name="Shallom S."/>
            <person name="Shukla M."/>
            <person name="Snyder E.E."/>
            <person name="Sobral B.W."/>
            <person name="Wattam A.R."/>
            <person name="Will R."/>
            <person name="Williams K."/>
            <person name="Yoo H."/>
            <person name="Munk C."/>
            <person name="Tapia R."/>
            <person name="Green L."/>
            <person name="Rogers Y."/>
            <person name="Detter J.C."/>
            <person name="Bruce D."/>
            <person name="Brettin T.S."/>
            <person name="Tsolis R."/>
        </authorList>
    </citation>
    <scope>NUCLEOTIDE SEQUENCE [LARGE SCALE GENOMIC DNA]</scope>
    <source>
        <strain evidence="10 11">LMG 3301</strain>
    </source>
</reference>
<comment type="caution">
    <text evidence="10">The sequence shown here is derived from an EMBL/GenBank/DDBJ whole genome shotgun (WGS) entry which is preliminary data.</text>
</comment>
<keyword evidence="6" id="KW-0560">Oxidoreductase</keyword>
<dbReference type="FunFam" id="3.90.180.10:FF:000002">
    <property type="entry name" value="Alcohol dehydrogenase AdhP"/>
    <property type="match status" value="1"/>
</dbReference>
<proteinExistence type="inferred from homology"/>
<feature type="domain" description="Enoyl reductase (ER)" evidence="9">
    <location>
        <begin position="76"/>
        <end position="402"/>
    </location>
</feature>
<sequence>MRSIKGRDRSSCQYCVDFNDSQYPPKGPGRKRPGDLLSMTANFHISSVPQEASSVRQRRRNFMAKTMKAAVVRAFGKPLTIEEVPVPEPGPGQIQVAIQASGVCHTDLHAAEGDWPVKPNPPFIPGHEGVGYVSAVGSGVKHVKEGDRVGVPWLYTACGHCRHCLGGWETLCEAQENTGYSVNGGFAEYVIADPNFVGHLPKSIDFNEIAPVLCAGVTVYKGLKVTDTKPGDWVVISGVGGLGHMAVQYAKAMGLNVAAVDIDDKKLDLARRLGATVTVNAKTHNDPAAYIKKETDGGAQGVLVTAVSPIAFEQALGMVSRGGTVSLNGLPPGDFPLSIFNMVLNGVTVRGSIVGTRLDLQESLDFAGDGKVRATIRTEKLEDINSIFDDMRQGNIEGRVVMDLTQ</sequence>
<dbReference type="EMBL" id="ACQA01000001">
    <property type="protein sequence ID" value="EEQ94882.1"/>
    <property type="molecule type" value="Genomic_DNA"/>
</dbReference>
<evidence type="ECO:0000313" key="10">
    <source>
        <dbReference type="EMBL" id="EEQ94882.1"/>
    </source>
</evidence>
<dbReference type="Pfam" id="PF00107">
    <property type="entry name" value="ADH_zinc_N"/>
    <property type="match status" value="1"/>
</dbReference>
<evidence type="ECO:0000313" key="11">
    <source>
        <dbReference type="Proteomes" id="UP000004386"/>
    </source>
</evidence>
<comment type="similarity">
    <text evidence="2 8">Belongs to the zinc-containing alcohol dehydrogenase family.</text>
</comment>
<dbReference type="PANTHER" id="PTHR42940:SF8">
    <property type="entry name" value="VACUOLAR PROTEIN SORTING-ASSOCIATED PROTEIN 11"/>
    <property type="match status" value="1"/>
</dbReference>
<dbReference type="SUPFAM" id="SSF50129">
    <property type="entry name" value="GroES-like"/>
    <property type="match status" value="1"/>
</dbReference>
<dbReference type="EC" id="1.1.1.1" evidence="3"/>
<dbReference type="InterPro" id="IPR013149">
    <property type="entry name" value="ADH-like_C"/>
</dbReference>
<dbReference type="PROSITE" id="PS00059">
    <property type="entry name" value="ADH_ZINC"/>
    <property type="match status" value="1"/>
</dbReference>
<dbReference type="GO" id="GO:0008270">
    <property type="term" value="F:zinc ion binding"/>
    <property type="evidence" value="ECO:0007669"/>
    <property type="project" value="InterPro"/>
</dbReference>
<evidence type="ECO:0000256" key="4">
    <source>
        <dbReference type="ARBA" id="ARBA00022723"/>
    </source>
</evidence>
<dbReference type="InterPro" id="IPR020843">
    <property type="entry name" value="ER"/>
</dbReference>
<dbReference type="CDD" id="cd08297">
    <property type="entry name" value="CAD3"/>
    <property type="match status" value="1"/>
</dbReference>
<gene>
    <name evidence="10" type="ORF">OINT_1000216</name>
</gene>
<keyword evidence="7" id="KW-0520">NAD</keyword>
<dbReference type="InterPro" id="IPR002328">
    <property type="entry name" value="ADH_Zn_CS"/>
</dbReference>